<evidence type="ECO:0000313" key="4">
    <source>
        <dbReference type="Proteomes" id="UP000054350"/>
    </source>
</evidence>
<sequence length="523" mass="55953">MDAHDALDRPSTPLRAPVAAAGAKTSKSASKPETTKPVDAFFHDILTQHAAPPALHDDAEDVDERLNRMSHTLESLITDARSVLATPEPTDPELDADLLALRRLRQARARMLAEDRAERTFDDEAYTVSSFHSQPAPLTRARPISSMSGSAITARRSVYGPSAFGGGASAPPSTRSPSLRAMSMLAHTPLTPPPQRVLPVRASTIMGPPAVPPRYAAVSRPSSRPVSVAGYVPVEDPEDVIDHDDDDDDYPGVAAAVEPRLPTYPMSRNSSEYGLDVVSEYSLTPSDSPSAGYFGARRPGFRPLQYAAPVSPPPPTMEELAYLPPPPPVVQQQIVYRPSTPVPLAPVFNEEPPTPHEAAGAAAVALLNAAPPRFLDSEPQLMIPGPESLLEAVLPGDPQPEPQPQPESSSPGFLGLGARAWTAVLGLMYLVLDTTTYLWAMFVLLTAFLGIKGLWRWVAELSDDIVELMVLDAPEPAKAERSTKKRESTATASSKRRKSTATNASSRKRAGGARRSQAPAPAA</sequence>
<gene>
    <name evidence="3" type="ORF">AMAG_12371</name>
</gene>
<feature type="compositionally biased region" description="Low complexity" evidence="1">
    <location>
        <begin position="19"/>
        <end position="31"/>
    </location>
</feature>
<evidence type="ECO:0000313" key="3">
    <source>
        <dbReference type="EMBL" id="KNE67305.1"/>
    </source>
</evidence>
<dbReference type="VEuPathDB" id="FungiDB:AMAG_12371"/>
<dbReference type="Proteomes" id="UP000054350">
    <property type="component" value="Unassembled WGS sequence"/>
</dbReference>
<protein>
    <submittedName>
        <fullName evidence="3">Uncharacterized protein</fullName>
    </submittedName>
</protein>
<name>A0A0L0SY30_ALLM3</name>
<keyword evidence="2" id="KW-1133">Transmembrane helix</keyword>
<feature type="compositionally biased region" description="Low complexity" evidence="1">
    <location>
        <begin position="513"/>
        <end position="523"/>
    </location>
</feature>
<reference evidence="4" key="2">
    <citation type="submission" date="2009-11" db="EMBL/GenBank/DDBJ databases">
        <title>The Genome Sequence of Allomyces macrogynus strain ATCC 38327.</title>
        <authorList>
            <consortium name="The Broad Institute Genome Sequencing Platform"/>
            <person name="Russ C."/>
            <person name="Cuomo C."/>
            <person name="Shea T."/>
            <person name="Young S.K."/>
            <person name="Zeng Q."/>
            <person name="Koehrsen M."/>
            <person name="Haas B."/>
            <person name="Borodovsky M."/>
            <person name="Guigo R."/>
            <person name="Alvarado L."/>
            <person name="Berlin A."/>
            <person name="Borenstein D."/>
            <person name="Chen Z."/>
            <person name="Engels R."/>
            <person name="Freedman E."/>
            <person name="Gellesch M."/>
            <person name="Goldberg J."/>
            <person name="Griggs A."/>
            <person name="Gujja S."/>
            <person name="Heiman D."/>
            <person name="Hepburn T."/>
            <person name="Howarth C."/>
            <person name="Jen D."/>
            <person name="Larson L."/>
            <person name="Lewis B."/>
            <person name="Mehta T."/>
            <person name="Park D."/>
            <person name="Pearson M."/>
            <person name="Roberts A."/>
            <person name="Saif S."/>
            <person name="Shenoy N."/>
            <person name="Sisk P."/>
            <person name="Stolte C."/>
            <person name="Sykes S."/>
            <person name="Walk T."/>
            <person name="White J."/>
            <person name="Yandava C."/>
            <person name="Burger G."/>
            <person name="Gray M.W."/>
            <person name="Holland P.W.H."/>
            <person name="King N."/>
            <person name="Lang F.B.F."/>
            <person name="Roger A.J."/>
            <person name="Ruiz-Trillo I."/>
            <person name="Lander E."/>
            <person name="Nusbaum C."/>
        </authorList>
    </citation>
    <scope>NUCLEOTIDE SEQUENCE [LARGE SCALE GENOMIC DNA]</scope>
    <source>
        <strain evidence="4">ATCC 38327</strain>
    </source>
</reference>
<feature type="region of interest" description="Disordered" evidence="1">
    <location>
        <begin position="390"/>
        <end position="411"/>
    </location>
</feature>
<keyword evidence="2" id="KW-0812">Transmembrane</keyword>
<dbReference type="AlphaFoldDB" id="A0A0L0SY30"/>
<feature type="region of interest" description="Disordered" evidence="1">
    <location>
        <begin position="476"/>
        <end position="523"/>
    </location>
</feature>
<feature type="compositionally biased region" description="Basic and acidic residues" evidence="1">
    <location>
        <begin position="476"/>
        <end position="488"/>
    </location>
</feature>
<dbReference type="EMBL" id="GG745352">
    <property type="protein sequence ID" value="KNE67305.1"/>
    <property type="molecule type" value="Genomic_DNA"/>
</dbReference>
<dbReference type="OrthoDB" id="5599983at2759"/>
<keyword evidence="2" id="KW-0472">Membrane</keyword>
<evidence type="ECO:0000256" key="2">
    <source>
        <dbReference type="SAM" id="Phobius"/>
    </source>
</evidence>
<keyword evidence="4" id="KW-1185">Reference proteome</keyword>
<evidence type="ECO:0000256" key="1">
    <source>
        <dbReference type="SAM" id="MobiDB-lite"/>
    </source>
</evidence>
<proteinExistence type="predicted"/>
<reference evidence="3 4" key="1">
    <citation type="submission" date="2009-11" db="EMBL/GenBank/DDBJ databases">
        <title>Annotation of Allomyces macrogynus ATCC 38327.</title>
        <authorList>
            <consortium name="The Broad Institute Genome Sequencing Platform"/>
            <person name="Russ C."/>
            <person name="Cuomo C."/>
            <person name="Burger G."/>
            <person name="Gray M.W."/>
            <person name="Holland P.W.H."/>
            <person name="King N."/>
            <person name="Lang F.B.F."/>
            <person name="Roger A.J."/>
            <person name="Ruiz-Trillo I."/>
            <person name="Young S.K."/>
            <person name="Zeng Q."/>
            <person name="Gargeya S."/>
            <person name="Fitzgerald M."/>
            <person name="Haas B."/>
            <person name="Abouelleil A."/>
            <person name="Alvarado L."/>
            <person name="Arachchi H.M."/>
            <person name="Berlin A."/>
            <person name="Chapman S.B."/>
            <person name="Gearin G."/>
            <person name="Goldberg J."/>
            <person name="Griggs A."/>
            <person name="Gujja S."/>
            <person name="Hansen M."/>
            <person name="Heiman D."/>
            <person name="Howarth C."/>
            <person name="Larimer J."/>
            <person name="Lui A."/>
            <person name="MacDonald P.J.P."/>
            <person name="McCowen C."/>
            <person name="Montmayeur A."/>
            <person name="Murphy C."/>
            <person name="Neiman D."/>
            <person name="Pearson M."/>
            <person name="Priest M."/>
            <person name="Roberts A."/>
            <person name="Saif S."/>
            <person name="Shea T."/>
            <person name="Sisk P."/>
            <person name="Stolte C."/>
            <person name="Sykes S."/>
            <person name="Wortman J."/>
            <person name="Nusbaum C."/>
            <person name="Birren B."/>
        </authorList>
    </citation>
    <scope>NUCLEOTIDE SEQUENCE [LARGE SCALE GENOMIC DNA]</scope>
    <source>
        <strain evidence="3 4">ATCC 38327</strain>
    </source>
</reference>
<feature type="region of interest" description="Disordered" evidence="1">
    <location>
        <begin position="1"/>
        <end position="35"/>
    </location>
</feature>
<organism evidence="3 4">
    <name type="scientific">Allomyces macrogynus (strain ATCC 38327)</name>
    <name type="common">Allomyces javanicus var. macrogynus</name>
    <dbReference type="NCBI Taxonomy" id="578462"/>
    <lineage>
        <taxon>Eukaryota</taxon>
        <taxon>Fungi</taxon>
        <taxon>Fungi incertae sedis</taxon>
        <taxon>Blastocladiomycota</taxon>
        <taxon>Blastocladiomycetes</taxon>
        <taxon>Blastocladiales</taxon>
        <taxon>Blastocladiaceae</taxon>
        <taxon>Allomyces</taxon>
    </lineage>
</organism>
<feature type="transmembrane region" description="Helical" evidence="2">
    <location>
        <begin position="437"/>
        <end position="455"/>
    </location>
</feature>
<accession>A0A0L0SY30</accession>